<dbReference type="EMBL" id="BMAT01008468">
    <property type="protein sequence ID" value="GFR85635.1"/>
    <property type="molecule type" value="Genomic_DNA"/>
</dbReference>
<protein>
    <submittedName>
        <fullName evidence="3">Acyl-coenzyme A thioesterase 9, mitochondrial</fullName>
    </submittedName>
</protein>
<evidence type="ECO:0000313" key="4">
    <source>
        <dbReference type="Proteomes" id="UP000762676"/>
    </source>
</evidence>
<dbReference type="Gene3D" id="3.10.129.10">
    <property type="entry name" value="Hotdog Thioesterase"/>
    <property type="match status" value="1"/>
</dbReference>
<dbReference type="PANTHER" id="PTHR12655">
    <property type="entry name" value="ACYL-COA THIOESTERASE"/>
    <property type="match status" value="1"/>
</dbReference>
<name>A0AAV4GKR7_9GAST</name>
<dbReference type="GO" id="GO:0005739">
    <property type="term" value="C:mitochondrion"/>
    <property type="evidence" value="ECO:0007669"/>
    <property type="project" value="TreeGrafter"/>
</dbReference>
<sequence>MTITSLSDIDDHFGKCKMTITSLSDIDDHFGKCKMTITSLSDIDDHFVREKLRENVQYRQRFRYPPSPWPADHPAEVKVSQSELPPRRPRDSFVNCFVPMSDPRERSRYLRHGGGIRFARFLEDLDTLAGVICYKHDYNPAMKGLDNKNSPYAFMTVLVDSIEHAKNQPALTEDKDVYLNGKVTWVGTSSMECTMNIGQVLTKQGSGRRGYSLITEWGSKQEYSVITE</sequence>
<evidence type="ECO:0000256" key="1">
    <source>
        <dbReference type="ARBA" id="ARBA00010458"/>
    </source>
</evidence>
<dbReference type="Proteomes" id="UP000762676">
    <property type="component" value="Unassembled WGS sequence"/>
</dbReference>
<dbReference type="GO" id="GO:0047617">
    <property type="term" value="F:fatty acyl-CoA hydrolase activity"/>
    <property type="evidence" value="ECO:0007669"/>
    <property type="project" value="TreeGrafter"/>
</dbReference>
<dbReference type="InterPro" id="IPR029069">
    <property type="entry name" value="HotDog_dom_sf"/>
</dbReference>
<accession>A0AAV4GKR7</accession>
<comment type="similarity">
    <text evidence="1">Belongs to the acyl coenzyme A hydrolase family.</text>
</comment>
<gene>
    <name evidence="3" type="ORF">ElyMa_004178900</name>
</gene>
<proteinExistence type="inferred from homology"/>
<organism evidence="3 4">
    <name type="scientific">Elysia marginata</name>
    <dbReference type="NCBI Taxonomy" id="1093978"/>
    <lineage>
        <taxon>Eukaryota</taxon>
        <taxon>Metazoa</taxon>
        <taxon>Spiralia</taxon>
        <taxon>Lophotrochozoa</taxon>
        <taxon>Mollusca</taxon>
        <taxon>Gastropoda</taxon>
        <taxon>Heterobranchia</taxon>
        <taxon>Euthyneura</taxon>
        <taxon>Panpulmonata</taxon>
        <taxon>Sacoglossa</taxon>
        <taxon>Placobranchoidea</taxon>
        <taxon>Plakobranchidae</taxon>
        <taxon>Elysia</taxon>
    </lineage>
</organism>
<keyword evidence="2" id="KW-0378">Hydrolase</keyword>
<dbReference type="SUPFAM" id="SSF54637">
    <property type="entry name" value="Thioesterase/thiol ester dehydrase-isomerase"/>
    <property type="match status" value="1"/>
</dbReference>
<keyword evidence="4" id="KW-1185">Reference proteome</keyword>
<comment type="caution">
    <text evidence="3">The sequence shown here is derived from an EMBL/GenBank/DDBJ whole genome shotgun (WGS) entry which is preliminary data.</text>
</comment>
<reference evidence="3 4" key="1">
    <citation type="journal article" date="2021" name="Elife">
        <title>Chloroplast acquisition without the gene transfer in kleptoplastic sea slugs, Plakobranchus ocellatus.</title>
        <authorList>
            <person name="Maeda T."/>
            <person name="Takahashi S."/>
            <person name="Yoshida T."/>
            <person name="Shimamura S."/>
            <person name="Takaki Y."/>
            <person name="Nagai Y."/>
            <person name="Toyoda A."/>
            <person name="Suzuki Y."/>
            <person name="Arimoto A."/>
            <person name="Ishii H."/>
            <person name="Satoh N."/>
            <person name="Nishiyama T."/>
            <person name="Hasebe M."/>
            <person name="Maruyama T."/>
            <person name="Minagawa J."/>
            <person name="Obokata J."/>
            <person name="Shigenobu S."/>
        </authorList>
    </citation>
    <scope>NUCLEOTIDE SEQUENCE [LARGE SCALE GENOMIC DNA]</scope>
</reference>
<evidence type="ECO:0000313" key="3">
    <source>
        <dbReference type="EMBL" id="GFR85635.1"/>
    </source>
</evidence>
<evidence type="ECO:0000256" key="2">
    <source>
        <dbReference type="ARBA" id="ARBA00022801"/>
    </source>
</evidence>
<dbReference type="AlphaFoldDB" id="A0AAV4GKR7"/>
<dbReference type="GO" id="GO:0006637">
    <property type="term" value="P:acyl-CoA metabolic process"/>
    <property type="evidence" value="ECO:0007669"/>
    <property type="project" value="TreeGrafter"/>
</dbReference>
<dbReference type="PANTHER" id="PTHR12655:SF0">
    <property type="entry name" value="ACYL-COENZYME A THIOESTERASE 9, MITOCHONDRIAL"/>
    <property type="match status" value="1"/>
</dbReference>